<dbReference type="Gene3D" id="3.40.630.30">
    <property type="match status" value="1"/>
</dbReference>
<evidence type="ECO:0000313" key="2">
    <source>
        <dbReference type="EMBL" id="TDO04863.1"/>
    </source>
</evidence>
<dbReference type="CDD" id="cd04301">
    <property type="entry name" value="NAT_SF"/>
    <property type="match status" value="1"/>
</dbReference>
<dbReference type="InterPro" id="IPR000182">
    <property type="entry name" value="GNAT_dom"/>
</dbReference>
<feature type="domain" description="N-acetyltransferase" evidence="1">
    <location>
        <begin position="4"/>
        <end position="204"/>
    </location>
</feature>
<evidence type="ECO:0000313" key="3">
    <source>
        <dbReference type="Proteomes" id="UP000294848"/>
    </source>
</evidence>
<organism evidence="2 3">
    <name type="scientific">Sunxiuqinia elliptica</name>
    <dbReference type="NCBI Taxonomy" id="655355"/>
    <lineage>
        <taxon>Bacteria</taxon>
        <taxon>Pseudomonadati</taxon>
        <taxon>Bacteroidota</taxon>
        <taxon>Bacteroidia</taxon>
        <taxon>Marinilabiliales</taxon>
        <taxon>Prolixibacteraceae</taxon>
        <taxon>Sunxiuqinia</taxon>
    </lineage>
</organism>
<protein>
    <submittedName>
        <fullName evidence="2">Acetyltransferase (GNAT) family protein</fullName>
    </submittedName>
</protein>
<dbReference type="SUPFAM" id="SSF55729">
    <property type="entry name" value="Acyl-CoA N-acyltransferases (Nat)"/>
    <property type="match status" value="1"/>
</dbReference>
<dbReference type="InterPro" id="IPR016181">
    <property type="entry name" value="Acyl_CoA_acyltransferase"/>
</dbReference>
<proteinExistence type="predicted"/>
<dbReference type="Proteomes" id="UP000294848">
    <property type="component" value="Unassembled WGS sequence"/>
</dbReference>
<dbReference type="Pfam" id="PF00583">
    <property type="entry name" value="Acetyltransf_1"/>
    <property type="match status" value="1"/>
</dbReference>
<name>A0A4R6H8V0_9BACT</name>
<dbReference type="RefSeq" id="WP_133463011.1">
    <property type="nucleotide sequence ID" value="NZ_SNWI01000001.1"/>
</dbReference>
<dbReference type="PROSITE" id="PS51186">
    <property type="entry name" value="GNAT"/>
    <property type="match status" value="1"/>
</dbReference>
<reference evidence="2 3" key="1">
    <citation type="submission" date="2019-03" db="EMBL/GenBank/DDBJ databases">
        <title>Freshwater and sediment microbial communities from various areas in North America, analyzing microbe dynamics in response to fracking.</title>
        <authorList>
            <person name="Lamendella R."/>
        </authorList>
    </citation>
    <scope>NUCLEOTIDE SEQUENCE [LARGE SCALE GENOMIC DNA]</scope>
    <source>
        <strain evidence="2 3">114D</strain>
    </source>
</reference>
<sequence>MSDIVIKQIEKRDFNSARKFAIEGMHLSRYASTKFELYFYSKYFWYLEISRATKALAAYMDDTLIGVILADMNGEKKIFKSWWYKLWIKVVSFIIKLSYKESHDAYTIANSEMLDNFKKQNTPDGEICFFAVDPEIKGKGIGTLLLNELAEQEKDKLVYLFTDTGSTYQFYLHRGFTKEAEKDIEMGIGKETVPLTCYLFSKRL</sequence>
<gene>
    <name evidence="2" type="ORF">DET52_101214</name>
</gene>
<accession>A0A4R6H8V0</accession>
<dbReference type="GO" id="GO:0016747">
    <property type="term" value="F:acyltransferase activity, transferring groups other than amino-acyl groups"/>
    <property type="evidence" value="ECO:0007669"/>
    <property type="project" value="InterPro"/>
</dbReference>
<keyword evidence="2" id="KW-0808">Transferase</keyword>
<evidence type="ECO:0000259" key="1">
    <source>
        <dbReference type="PROSITE" id="PS51186"/>
    </source>
</evidence>
<comment type="caution">
    <text evidence="2">The sequence shown here is derived from an EMBL/GenBank/DDBJ whole genome shotgun (WGS) entry which is preliminary data.</text>
</comment>
<dbReference type="EMBL" id="SNWI01000001">
    <property type="protein sequence ID" value="TDO04863.1"/>
    <property type="molecule type" value="Genomic_DNA"/>
</dbReference>
<dbReference type="AlphaFoldDB" id="A0A4R6H8V0"/>
<dbReference type="OrthoDB" id="9789605at2"/>